<keyword evidence="3" id="KW-1185">Reference proteome</keyword>
<evidence type="ECO:0000313" key="2">
    <source>
        <dbReference type="EMBL" id="MFB9203384.1"/>
    </source>
</evidence>
<feature type="compositionally biased region" description="Basic residues" evidence="1">
    <location>
        <begin position="68"/>
        <end position="93"/>
    </location>
</feature>
<accession>A0ABV5II31</accession>
<dbReference type="Proteomes" id="UP001589647">
    <property type="component" value="Unassembled WGS sequence"/>
</dbReference>
<sequence>MADALGTQWIRAGHEVMVSGRDPVRARSRAESMNAQAGVLGGAGGELGGGGRVRRGRDGGRTGGGAGRRARRHRYGAARQAAHRCHERRPRPA</sequence>
<name>A0ABV5II31_9ACTN</name>
<dbReference type="EMBL" id="JBHMEI010000013">
    <property type="protein sequence ID" value="MFB9203384.1"/>
    <property type="molecule type" value="Genomic_DNA"/>
</dbReference>
<evidence type="ECO:0008006" key="4">
    <source>
        <dbReference type="Google" id="ProtNLM"/>
    </source>
</evidence>
<protein>
    <recommendedName>
        <fullName evidence="4">Pyrroline-5-carboxylate reductase catalytic N-terminal domain-containing protein</fullName>
    </recommendedName>
</protein>
<dbReference type="RefSeq" id="WP_308427263.1">
    <property type="nucleotide sequence ID" value="NZ_BMRC01000002.1"/>
</dbReference>
<gene>
    <name evidence="2" type="ORF">ACFFV7_19485</name>
</gene>
<feature type="region of interest" description="Disordered" evidence="1">
    <location>
        <begin position="27"/>
        <end position="93"/>
    </location>
</feature>
<evidence type="ECO:0000313" key="3">
    <source>
        <dbReference type="Proteomes" id="UP001589647"/>
    </source>
</evidence>
<organism evidence="2 3">
    <name type="scientific">Nonomuraea spiralis</name>
    <dbReference type="NCBI Taxonomy" id="46182"/>
    <lineage>
        <taxon>Bacteria</taxon>
        <taxon>Bacillati</taxon>
        <taxon>Actinomycetota</taxon>
        <taxon>Actinomycetes</taxon>
        <taxon>Streptosporangiales</taxon>
        <taxon>Streptosporangiaceae</taxon>
        <taxon>Nonomuraea</taxon>
    </lineage>
</organism>
<proteinExistence type="predicted"/>
<feature type="compositionally biased region" description="Gly residues" evidence="1">
    <location>
        <begin position="39"/>
        <end position="51"/>
    </location>
</feature>
<evidence type="ECO:0000256" key="1">
    <source>
        <dbReference type="SAM" id="MobiDB-lite"/>
    </source>
</evidence>
<comment type="caution">
    <text evidence="2">The sequence shown here is derived from an EMBL/GenBank/DDBJ whole genome shotgun (WGS) entry which is preliminary data.</text>
</comment>
<reference evidence="2 3" key="1">
    <citation type="submission" date="2024-09" db="EMBL/GenBank/DDBJ databases">
        <authorList>
            <person name="Sun Q."/>
            <person name="Mori K."/>
        </authorList>
    </citation>
    <scope>NUCLEOTIDE SEQUENCE [LARGE SCALE GENOMIC DNA]</scope>
    <source>
        <strain evidence="2 3">CCM 3426</strain>
    </source>
</reference>
<dbReference type="Gene3D" id="3.40.50.720">
    <property type="entry name" value="NAD(P)-binding Rossmann-like Domain"/>
    <property type="match status" value="1"/>
</dbReference>